<evidence type="ECO:0000313" key="2">
    <source>
        <dbReference type="Proteomes" id="UP001567538"/>
    </source>
</evidence>
<gene>
    <name evidence="1" type="ORF">AAHA92_02555</name>
</gene>
<keyword evidence="2" id="KW-1185">Reference proteome</keyword>
<evidence type="ECO:0000313" key="1">
    <source>
        <dbReference type="EMBL" id="KAL1567025.1"/>
    </source>
</evidence>
<comment type="caution">
    <text evidence="1">The sequence shown here is derived from an EMBL/GenBank/DDBJ whole genome shotgun (WGS) entry which is preliminary data.</text>
</comment>
<dbReference type="Proteomes" id="UP001567538">
    <property type="component" value="Unassembled WGS sequence"/>
</dbReference>
<name>A0ABD1IEA3_SALDI</name>
<sequence>MIKTIGGLMFCGLGIRPNYSGNGYAHVHIRLQNFSSSVNFKETQRGRASYLTFRFMFSSSQSSTFNASWINYAICNHGLDAEVVVSKTMD</sequence>
<reference evidence="1 2" key="1">
    <citation type="submission" date="2024-06" db="EMBL/GenBank/DDBJ databases">
        <title>A chromosome level genome sequence of Diviner's sage (Salvia divinorum).</title>
        <authorList>
            <person name="Ford S.A."/>
            <person name="Ro D.-K."/>
            <person name="Ness R.W."/>
            <person name="Phillips M.A."/>
        </authorList>
    </citation>
    <scope>NUCLEOTIDE SEQUENCE [LARGE SCALE GENOMIC DNA]</scope>
    <source>
        <strain evidence="1">SAF-2024a</strain>
        <tissue evidence="1">Leaf</tissue>
    </source>
</reference>
<proteinExistence type="predicted"/>
<organism evidence="1 2">
    <name type="scientific">Salvia divinorum</name>
    <name type="common">Maria pastora</name>
    <name type="synonym">Diviner's sage</name>
    <dbReference type="NCBI Taxonomy" id="28513"/>
    <lineage>
        <taxon>Eukaryota</taxon>
        <taxon>Viridiplantae</taxon>
        <taxon>Streptophyta</taxon>
        <taxon>Embryophyta</taxon>
        <taxon>Tracheophyta</taxon>
        <taxon>Spermatophyta</taxon>
        <taxon>Magnoliopsida</taxon>
        <taxon>eudicotyledons</taxon>
        <taxon>Gunneridae</taxon>
        <taxon>Pentapetalae</taxon>
        <taxon>asterids</taxon>
        <taxon>lamiids</taxon>
        <taxon>Lamiales</taxon>
        <taxon>Lamiaceae</taxon>
        <taxon>Nepetoideae</taxon>
        <taxon>Mentheae</taxon>
        <taxon>Salviinae</taxon>
        <taxon>Salvia</taxon>
        <taxon>Salvia subgen. Calosphace</taxon>
    </lineage>
</organism>
<dbReference type="EMBL" id="JBEAFC010000002">
    <property type="protein sequence ID" value="KAL1567025.1"/>
    <property type="molecule type" value="Genomic_DNA"/>
</dbReference>
<accession>A0ABD1IEA3</accession>
<protein>
    <submittedName>
        <fullName evidence="1">Uncharacterized protein</fullName>
    </submittedName>
</protein>
<dbReference type="AlphaFoldDB" id="A0ABD1IEA3"/>